<evidence type="ECO:0000313" key="7">
    <source>
        <dbReference type="EMBL" id="KAB1202318.1"/>
    </source>
</evidence>
<comment type="similarity">
    <text evidence="2 4">Belongs to the peptidase S8 family.</text>
</comment>
<evidence type="ECO:0000259" key="6">
    <source>
        <dbReference type="Pfam" id="PF17766"/>
    </source>
</evidence>
<dbReference type="EMBL" id="RXIC02000026">
    <property type="protein sequence ID" value="KAB1202318.1"/>
    <property type="molecule type" value="Genomic_DNA"/>
</dbReference>
<feature type="domain" description="Subtilisin-like protease fibronectin type-III" evidence="6">
    <location>
        <begin position="115"/>
        <end position="220"/>
    </location>
</feature>
<dbReference type="OrthoDB" id="206201at2759"/>
<dbReference type="PANTHER" id="PTHR10795">
    <property type="entry name" value="PROPROTEIN CONVERTASE SUBTILISIN/KEXIN"/>
    <property type="match status" value="1"/>
</dbReference>
<feature type="domain" description="Peptidase S8/S53" evidence="5">
    <location>
        <begin position="1"/>
        <end position="44"/>
    </location>
</feature>
<reference evidence="7 8" key="1">
    <citation type="journal article" date="2019" name="Plant Biotechnol. J.">
        <title>The red bayberry genome and genetic basis of sex determination.</title>
        <authorList>
            <person name="Jia H.M."/>
            <person name="Jia H.J."/>
            <person name="Cai Q.L."/>
            <person name="Wang Y."/>
            <person name="Zhao H.B."/>
            <person name="Yang W.F."/>
            <person name="Wang G.Y."/>
            <person name="Li Y.H."/>
            <person name="Zhan D.L."/>
            <person name="Shen Y.T."/>
            <person name="Niu Q.F."/>
            <person name="Chang L."/>
            <person name="Qiu J."/>
            <person name="Zhao L."/>
            <person name="Xie H.B."/>
            <person name="Fu W.Y."/>
            <person name="Jin J."/>
            <person name="Li X.W."/>
            <person name="Jiao Y."/>
            <person name="Zhou C.C."/>
            <person name="Tu T."/>
            <person name="Chai C.Y."/>
            <person name="Gao J.L."/>
            <person name="Fan L.J."/>
            <person name="van de Weg E."/>
            <person name="Wang J.Y."/>
            <person name="Gao Z.S."/>
        </authorList>
    </citation>
    <scope>NUCLEOTIDE SEQUENCE [LARGE SCALE GENOMIC DNA]</scope>
    <source>
        <tissue evidence="7">Leaves</tissue>
    </source>
</reference>
<evidence type="ECO:0000256" key="4">
    <source>
        <dbReference type="PROSITE-ProRule" id="PRU01240"/>
    </source>
</evidence>
<comment type="caution">
    <text evidence="4">Lacks conserved residue(s) required for the propagation of feature annotation.</text>
</comment>
<dbReference type="SUPFAM" id="SSF52743">
    <property type="entry name" value="Subtilisin-like"/>
    <property type="match status" value="1"/>
</dbReference>
<keyword evidence="7" id="KW-0645">Protease</keyword>
<dbReference type="InterPro" id="IPR036852">
    <property type="entry name" value="Peptidase_S8/S53_dom_sf"/>
</dbReference>
<dbReference type="GO" id="GO:0006508">
    <property type="term" value="P:proteolysis"/>
    <property type="evidence" value="ECO:0007669"/>
    <property type="project" value="UniProtKB-KW"/>
</dbReference>
<accession>A0A6A1UR95</accession>
<dbReference type="Pfam" id="PF00082">
    <property type="entry name" value="Peptidase_S8"/>
    <property type="match status" value="1"/>
</dbReference>
<dbReference type="GO" id="GO:0004252">
    <property type="term" value="F:serine-type endopeptidase activity"/>
    <property type="evidence" value="ECO:0007669"/>
    <property type="project" value="InterPro"/>
</dbReference>
<dbReference type="InterPro" id="IPR045051">
    <property type="entry name" value="SBT"/>
</dbReference>
<dbReference type="Proteomes" id="UP000516437">
    <property type="component" value="Chromosome 8"/>
</dbReference>
<comment type="subcellular location">
    <subcellularLocation>
        <location evidence="1">Secreted</location>
    </subcellularLocation>
</comment>
<comment type="caution">
    <text evidence="7">The sequence shown here is derived from an EMBL/GenBank/DDBJ whole genome shotgun (WGS) entry which is preliminary data.</text>
</comment>
<evidence type="ECO:0000256" key="3">
    <source>
        <dbReference type="ARBA" id="ARBA00022729"/>
    </source>
</evidence>
<dbReference type="InterPro" id="IPR000209">
    <property type="entry name" value="Peptidase_S8/S53_dom"/>
</dbReference>
<proteinExistence type="inferred from homology"/>
<evidence type="ECO:0000256" key="1">
    <source>
        <dbReference type="ARBA" id="ARBA00004613"/>
    </source>
</evidence>
<name>A0A6A1UR95_9ROSI</name>
<keyword evidence="8" id="KW-1185">Reference proteome</keyword>
<protein>
    <submittedName>
        <fullName evidence="7">Subtilisin-like protease</fullName>
    </submittedName>
</protein>
<keyword evidence="7" id="KW-0378">Hydrolase</keyword>
<dbReference type="Pfam" id="PF17766">
    <property type="entry name" value="fn3_6"/>
    <property type="match status" value="1"/>
</dbReference>
<dbReference type="Gene3D" id="2.60.40.2310">
    <property type="match status" value="1"/>
</dbReference>
<keyword evidence="3" id="KW-0732">Signal</keyword>
<dbReference type="AlphaFoldDB" id="A0A6A1UR95"/>
<gene>
    <name evidence="7" type="ORF">CJ030_MR8G019131</name>
</gene>
<evidence type="ECO:0000256" key="2">
    <source>
        <dbReference type="ARBA" id="ARBA00011073"/>
    </source>
</evidence>
<organism evidence="7 8">
    <name type="scientific">Morella rubra</name>
    <name type="common">Chinese bayberry</name>
    <dbReference type="NCBI Taxonomy" id="262757"/>
    <lineage>
        <taxon>Eukaryota</taxon>
        <taxon>Viridiplantae</taxon>
        <taxon>Streptophyta</taxon>
        <taxon>Embryophyta</taxon>
        <taxon>Tracheophyta</taxon>
        <taxon>Spermatophyta</taxon>
        <taxon>Magnoliopsida</taxon>
        <taxon>eudicotyledons</taxon>
        <taxon>Gunneridae</taxon>
        <taxon>Pentapetalae</taxon>
        <taxon>rosids</taxon>
        <taxon>fabids</taxon>
        <taxon>Fagales</taxon>
        <taxon>Myricaceae</taxon>
        <taxon>Morella</taxon>
    </lineage>
</organism>
<sequence>MSCPHVSGVAALLKSVHRDWSPAMIKSALMTTAYSYDRDGKALVDERNFNVSNAFDMGAGHVDPEKAVDPGLVYDLTVDDYLAFLCGSNYSSEGIKVIAKRQVNCSGTQTRHLWDLNYPAISVLFDASATSKIEAVVVRREVTYVSDGASTYTVKITNPNGAIVTVDKGKMVFTKKGQKQSYTVRILPGKVEVPRGRHASEFGHLTWTDGKHRVSSPVVVTWNFILISVLGGKRRLANLCNGSVISSSCLPPT</sequence>
<dbReference type="PROSITE" id="PS51892">
    <property type="entry name" value="SUBTILASE"/>
    <property type="match status" value="1"/>
</dbReference>
<dbReference type="InterPro" id="IPR041469">
    <property type="entry name" value="Subtilisin-like_FN3"/>
</dbReference>
<evidence type="ECO:0000313" key="8">
    <source>
        <dbReference type="Proteomes" id="UP000516437"/>
    </source>
</evidence>
<dbReference type="Gene3D" id="3.40.50.200">
    <property type="entry name" value="Peptidase S8/S53 domain"/>
    <property type="match status" value="1"/>
</dbReference>
<evidence type="ECO:0000259" key="5">
    <source>
        <dbReference type="Pfam" id="PF00082"/>
    </source>
</evidence>
<dbReference type="GO" id="GO:0005576">
    <property type="term" value="C:extracellular region"/>
    <property type="evidence" value="ECO:0007669"/>
    <property type="project" value="UniProtKB-SubCell"/>
</dbReference>